<feature type="region of interest" description="Disordered" evidence="1">
    <location>
        <begin position="24"/>
        <end position="106"/>
    </location>
</feature>
<organism evidence="2 3">
    <name type="scientific">Geodia barretti</name>
    <name type="common">Barrett's horny sponge</name>
    <dbReference type="NCBI Taxonomy" id="519541"/>
    <lineage>
        <taxon>Eukaryota</taxon>
        <taxon>Metazoa</taxon>
        <taxon>Porifera</taxon>
        <taxon>Demospongiae</taxon>
        <taxon>Heteroscleromorpha</taxon>
        <taxon>Tetractinellida</taxon>
        <taxon>Astrophorina</taxon>
        <taxon>Geodiidae</taxon>
        <taxon>Geodia</taxon>
    </lineage>
</organism>
<name>A0AA35WF16_GEOBA</name>
<sequence>MCSLLPERSRRDAAAAWETRCPSSRAVVSGGRKPTTQATSRPFGSLPMRAQSPAKMSGGRSPIGHDRVARRQRVDCARLAQSRTPRRGPLMVRGEPRHRVGDMSGH</sequence>
<feature type="compositionally biased region" description="Basic and acidic residues" evidence="1">
    <location>
        <begin position="94"/>
        <end position="106"/>
    </location>
</feature>
<feature type="compositionally biased region" description="Basic and acidic residues" evidence="1">
    <location>
        <begin position="63"/>
        <end position="76"/>
    </location>
</feature>
<dbReference type="AlphaFoldDB" id="A0AA35WF16"/>
<keyword evidence="3" id="KW-1185">Reference proteome</keyword>
<gene>
    <name evidence="2" type="ORF">GBAR_LOCUS7802</name>
</gene>
<accession>A0AA35WF16</accession>
<evidence type="ECO:0000313" key="2">
    <source>
        <dbReference type="EMBL" id="CAI8012160.1"/>
    </source>
</evidence>
<proteinExistence type="predicted"/>
<dbReference type="Proteomes" id="UP001174909">
    <property type="component" value="Unassembled WGS sequence"/>
</dbReference>
<evidence type="ECO:0000256" key="1">
    <source>
        <dbReference type="SAM" id="MobiDB-lite"/>
    </source>
</evidence>
<protein>
    <submittedName>
        <fullName evidence="2">Uncharacterized protein</fullName>
    </submittedName>
</protein>
<evidence type="ECO:0000313" key="3">
    <source>
        <dbReference type="Proteomes" id="UP001174909"/>
    </source>
</evidence>
<reference evidence="2" key="1">
    <citation type="submission" date="2023-03" db="EMBL/GenBank/DDBJ databases">
        <authorList>
            <person name="Steffen K."/>
            <person name="Cardenas P."/>
        </authorList>
    </citation>
    <scope>NUCLEOTIDE SEQUENCE</scope>
</reference>
<comment type="caution">
    <text evidence="2">The sequence shown here is derived from an EMBL/GenBank/DDBJ whole genome shotgun (WGS) entry which is preliminary data.</text>
</comment>
<dbReference type="EMBL" id="CASHTH010001163">
    <property type="protein sequence ID" value="CAI8012160.1"/>
    <property type="molecule type" value="Genomic_DNA"/>
</dbReference>